<proteinExistence type="inferred from homology"/>
<keyword evidence="3" id="KW-0689">Ribosomal protein</keyword>
<dbReference type="InterPro" id="IPR007740">
    <property type="entry name" value="Ribosomal_mL49"/>
</dbReference>
<comment type="subcellular location">
    <subcellularLocation>
        <location evidence="1">Mitochondrion</location>
    </subcellularLocation>
</comment>
<evidence type="ECO:0000256" key="4">
    <source>
        <dbReference type="ARBA" id="ARBA00023128"/>
    </source>
</evidence>
<dbReference type="FunFam" id="3.30.780.10:FF:000009">
    <property type="entry name" value="39S ribosomal protein L49, mitochondrial"/>
    <property type="match status" value="1"/>
</dbReference>
<dbReference type="GO" id="GO:0006412">
    <property type="term" value="P:translation"/>
    <property type="evidence" value="ECO:0007669"/>
    <property type="project" value="InterPro"/>
</dbReference>
<dbReference type="Proteomes" id="UP001497525">
    <property type="component" value="Unassembled WGS sequence"/>
</dbReference>
<protein>
    <recommendedName>
        <fullName evidence="6">Large ribosomal subunit protein mL49</fullName>
    </recommendedName>
    <alternativeName>
        <fullName evidence="7">39S ribosomal protein L49, mitochondrial</fullName>
    </alternativeName>
</protein>
<gene>
    <name evidence="8" type="ORF">CDAUBV1_LOCUS16095</name>
</gene>
<evidence type="ECO:0000256" key="2">
    <source>
        <dbReference type="ARBA" id="ARBA00005677"/>
    </source>
</evidence>
<evidence type="ECO:0000256" key="3">
    <source>
        <dbReference type="ARBA" id="ARBA00022980"/>
    </source>
</evidence>
<evidence type="ECO:0000313" key="9">
    <source>
        <dbReference type="Proteomes" id="UP001497525"/>
    </source>
</evidence>
<dbReference type="PANTHER" id="PTHR13477:SF0">
    <property type="entry name" value="LARGE RIBOSOMAL SUBUNIT PROTEIN ML49"/>
    <property type="match status" value="1"/>
</dbReference>
<keyword evidence="4" id="KW-0496">Mitochondrion</keyword>
<dbReference type="EMBL" id="CAXLJL010000789">
    <property type="protein sequence ID" value="CAL5140802.1"/>
    <property type="molecule type" value="Genomic_DNA"/>
</dbReference>
<dbReference type="Gene3D" id="3.30.780.10">
    <property type="entry name" value="SUI1-like domain"/>
    <property type="match status" value="1"/>
</dbReference>
<dbReference type="PANTHER" id="PTHR13477">
    <property type="entry name" value="MITOCHONDRIAL 39S RIBOSOMAL PROTEIN L49"/>
    <property type="match status" value="1"/>
</dbReference>
<sequence length="192" mass="22485">MFAWSRTSTVSLLPLRLKHTLNVRWWPTLDNPWAEITETVKSSSDKLESPKIPYEISKEDFKWVECLIRQPKIPPPPKDATFPTPSGWVPPNPDIAKQYSYFVRRSRNHMLPVYFEERQRKDREQAHGQRQLTVIKHVDGDMWALVNDLRTLLEPKCDGGLFLCQVDEATRKIRIEGIFLEEVAQFLLDHGF</sequence>
<dbReference type="AlphaFoldDB" id="A0AAV2TVD6"/>
<dbReference type="GO" id="GO:0005762">
    <property type="term" value="C:mitochondrial large ribosomal subunit"/>
    <property type="evidence" value="ECO:0007669"/>
    <property type="project" value="TreeGrafter"/>
</dbReference>
<evidence type="ECO:0000256" key="1">
    <source>
        <dbReference type="ARBA" id="ARBA00004173"/>
    </source>
</evidence>
<evidence type="ECO:0000256" key="6">
    <source>
        <dbReference type="ARBA" id="ARBA00035191"/>
    </source>
</evidence>
<accession>A0AAV2TVD6</accession>
<organism evidence="8 9">
    <name type="scientific">Calicophoron daubneyi</name>
    <name type="common">Rumen fluke</name>
    <name type="synonym">Paramphistomum daubneyi</name>
    <dbReference type="NCBI Taxonomy" id="300641"/>
    <lineage>
        <taxon>Eukaryota</taxon>
        <taxon>Metazoa</taxon>
        <taxon>Spiralia</taxon>
        <taxon>Lophotrochozoa</taxon>
        <taxon>Platyhelminthes</taxon>
        <taxon>Trematoda</taxon>
        <taxon>Digenea</taxon>
        <taxon>Plagiorchiida</taxon>
        <taxon>Pronocephalata</taxon>
        <taxon>Paramphistomoidea</taxon>
        <taxon>Paramphistomidae</taxon>
        <taxon>Calicophoron</taxon>
    </lineage>
</organism>
<name>A0AAV2TVD6_CALDB</name>
<dbReference type="GO" id="GO:0003735">
    <property type="term" value="F:structural constituent of ribosome"/>
    <property type="evidence" value="ECO:0007669"/>
    <property type="project" value="InterPro"/>
</dbReference>
<reference evidence="8" key="1">
    <citation type="submission" date="2024-06" db="EMBL/GenBank/DDBJ databases">
        <authorList>
            <person name="Liu X."/>
            <person name="Lenzi L."/>
            <person name="Haldenby T S."/>
            <person name="Uol C."/>
        </authorList>
    </citation>
    <scope>NUCLEOTIDE SEQUENCE</scope>
</reference>
<evidence type="ECO:0000313" key="8">
    <source>
        <dbReference type="EMBL" id="CAL5140802.1"/>
    </source>
</evidence>
<evidence type="ECO:0000256" key="5">
    <source>
        <dbReference type="ARBA" id="ARBA00023274"/>
    </source>
</evidence>
<keyword evidence="5" id="KW-0687">Ribonucleoprotein</keyword>
<evidence type="ECO:0000256" key="7">
    <source>
        <dbReference type="ARBA" id="ARBA00035545"/>
    </source>
</evidence>
<comment type="caution">
    <text evidence="8">The sequence shown here is derived from an EMBL/GenBank/DDBJ whole genome shotgun (WGS) entry which is preliminary data.</text>
</comment>
<dbReference type="Pfam" id="PF05046">
    <property type="entry name" value="Img2"/>
    <property type="match status" value="1"/>
</dbReference>
<comment type="similarity">
    <text evidence="2">Belongs to the mitochondrion-specific ribosomal protein mL49 family.</text>
</comment>